<evidence type="ECO:0000313" key="16">
    <source>
        <dbReference type="EMBL" id="ANF57419.1"/>
    </source>
</evidence>
<dbReference type="SMART" id="SM00965">
    <property type="entry name" value="STN"/>
    <property type="match status" value="1"/>
</dbReference>
<organism evidence="16 17">
    <name type="scientific">Halotalea alkalilenta</name>
    <dbReference type="NCBI Taxonomy" id="376489"/>
    <lineage>
        <taxon>Bacteria</taxon>
        <taxon>Pseudomonadati</taxon>
        <taxon>Pseudomonadota</taxon>
        <taxon>Gammaproteobacteria</taxon>
        <taxon>Oceanospirillales</taxon>
        <taxon>Halomonadaceae</taxon>
        <taxon>Halotalea</taxon>
    </lineage>
</organism>
<dbReference type="Gene3D" id="2.40.170.20">
    <property type="entry name" value="TonB-dependent receptor, beta-barrel domain"/>
    <property type="match status" value="1"/>
</dbReference>
<keyword evidence="17" id="KW-1185">Reference proteome</keyword>
<evidence type="ECO:0000256" key="9">
    <source>
        <dbReference type="ARBA" id="ARBA00023136"/>
    </source>
</evidence>
<dbReference type="GO" id="GO:0009279">
    <property type="term" value="C:cell outer membrane"/>
    <property type="evidence" value="ECO:0007669"/>
    <property type="project" value="UniProtKB-SubCell"/>
</dbReference>
<gene>
    <name evidence="16" type="ORF">A5892_08035</name>
</gene>
<evidence type="ECO:0000256" key="3">
    <source>
        <dbReference type="ARBA" id="ARBA00022448"/>
    </source>
</evidence>
<accession>A0A172YDT8</accession>
<keyword evidence="9 12" id="KW-0472">Membrane</keyword>
<protein>
    <recommendedName>
        <fullName evidence="15">Secretin/TonB short N-terminal domain-containing protein</fullName>
    </recommendedName>
</protein>
<keyword evidence="14" id="KW-0732">Signal</keyword>
<evidence type="ECO:0000256" key="12">
    <source>
        <dbReference type="PROSITE-ProRule" id="PRU01360"/>
    </source>
</evidence>
<dbReference type="GO" id="GO:0015891">
    <property type="term" value="P:siderophore transport"/>
    <property type="evidence" value="ECO:0007669"/>
    <property type="project" value="InterPro"/>
</dbReference>
<keyword evidence="8 13" id="KW-0798">TonB box</keyword>
<dbReference type="RefSeq" id="WP_064122369.1">
    <property type="nucleotide sequence ID" value="NZ_CP015243.1"/>
</dbReference>
<dbReference type="NCBIfam" id="TIGR01783">
    <property type="entry name" value="TonB-siderophor"/>
    <property type="match status" value="1"/>
</dbReference>
<dbReference type="Gene3D" id="2.170.130.10">
    <property type="entry name" value="TonB-dependent receptor, plug domain"/>
    <property type="match status" value="1"/>
</dbReference>
<feature type="domain" description="Secretin/TonB short N-terminal" evidence="15">
    <location>
        <begin position="71"/>
        <end position="122"/>
    </location>
</feature>
<dbReference type="Pfam" id="PF00593">
    <property type="entry name" value="TonB_dep_Rec_b-barrel"/>
    <property type="match status" value="1"/>
</dbReference>
<comment type="subcellular location">
    <subcellularLocation>
        <location evidence="1 12">Cell outer membrane</location>
        <topology evidence="1 12">Multi-pass membrane protein</topology>
    </subcellularLocation>
</comment>
<dbReference type="Proteomes" id="UP000077875">
    <property type="component" value="Chromosome"/>
</dbReference>
<dbReference type="SUPFAM" id="SSF56935">
    <property type="entry name" value="Porins"/>
    <property type="match status" value="1"/>
</dbReference>
<dbReference type="STRING" id="376489.A5892_08035"/>
<dbReference type="PROSITE" id="PS52016">
    <property type="entry name" value="TONB_DEPENDENT_REC_3"/>
    <property type="match status" value="1"/>
</dbReference>
<keyword evidence="10" id="KW-0675">Receptor</keyword>
<dbReference type="Gene3D" id="3.55.50.30">
    <property type="match status" value="1"/>
</dbReference>
<dbReference type="GO" id="GO:0015344">
    <property type="term" value="F:siderophore uptake transmembrane transporter activity"/>
    <property type="evidence" value="ECO:0007669"/>
    <property type="project" value="TreeGrafter"/>
</dbReference>
<evidence type="ECO:0000256" key="14">
    <source>
        <dbReference type="SAM" id="SignalP"/>
    </source>
</evidence>
<dbReference type="KEGG" id="haa:A5892_08035"/>
<comment type="similarity">
    <text evidence="2 12 13">Belongs to the TonB-dependent receptor family.</text>
</comment>
<name>A0A172YDT8_9GAMM</name>
<dbReference type="InterPro" id="IPR039426">
    <property type="entry name" value="TonB-dep_rcpt-like"/>
</dbReference>
<evidence type="ECO:0000256" key="5">
    <source>
        <dbReference type="ARBA" id="ARBA00022496"/>
    </source>
</evidence>
<dbReference type="InterPro" id="IPR000531">
    <property type="entry name" value="Beta-barrel_TonB"/>
</dbReference>
<feature type="signal peptide" evidence="14">
    <location>
        <begin position="1"/>
        <end position="38"/>
    </location>
</feature>
<keyword evidence="4 12" id="KW-1134">Transmembrane beta strand</keyword>
<sequence length="818" mass="87200">MSFDSRRPSTVCWRRLAARGGLAAALGCALGVSLPAFAQQPAAQPGAARSYTIPAGPLGPALMRFASEAGVNLVLDPQLVDGRTSPGVQGSLSVAQGFSLLLQGSGLESVPSGNGGYVLVERSAQSGSLDTLTVIGTRFVAGNDRLVPEYAGGQVASGGRLGVLGQQQAFDVPFNITSYTAKRVEDRQAKTLGDVLKSDASVQVGSGYGNYAESFRIRGFTLSGDDVSFGGLYGVLPRQVVVPNAIERVEVLKGASAFLNGVPPGGSGVGGSINLEPKRAGDEPLLRTTLGYATDGYGEAAVDAGRRFGDDNQFGARINLLRGSGGSPVSGDDDERSSSFALALDYRGERLRSSLDVGYQKQVYQGTRRGIYLGGELTQMPQAPSPRTNYTPSWAYSEVETTYGMWRGEYDFAPNWTGYLALGGNDTEEYGVYSSPTVNNLAGDATVGRMDVPFEAKSFASQAGVRGSFDTGAVSHSVNLGYSGVLRRSYSAYRMTSNSDTNIFDPVDVPAPTDYYDFPGGDMDDPNLRNRVRANGVSLSDTLSMFDDKLRLLAGVRYQELTVRNYSYEGAPENAFDESAYTPVYGIVYQPWETVSFYANYVQALQQGPTVPSSEGYPNAGQVLGTVRSKQHEAGVKFDYGRIGGGISLFQIEQPNASGDGEVYALNGEQKNRGLELSVFGEPLVGWRVLGGVTFLDTELSGTTDGANDGNDAIGVPKYQANLGSEWDLSGVEGLTLTGDVVRTGSQYADDGNQYRLEPWTRLDLGVRYATRLAGSPVTWRAGIENVTNNGYWESVGESGYVTQGMPRLFKLSMSVDL</sequence>
<keyword evidence="3 12" id="KW-0813">Transport</keyword>
<evidence type="ECO:0000256" key="4">
    <source>
        <dbReference type="ARBA" id="ARBA00022452"/>
    </source>
</evidence>
<dbReference type="CDD" id="cd01347">
    <property type="entry name" value="ligand_gated_channel"/>
    <property type="match status" value="1"/>
</dbReference>
<dbReference type="GO" id="GO:0038023">
    <property type="term" value="F:signaling receptor activity"/>
    <property type="evidence" value="ECO:0007669"/>
    <property type="project" value="InterPro"/>
</dbReference>
<evidence type="ECO:0000259" key="15">
    <source>
        <dbReference type="SMART" id="SM00965"/>
    </source>
</evidence>
<feature type="chain" id="PRO_5008004615" description="Secretin/TonB short N-terminal domain-containing protein" evidence="14">
    <location>
        <begin position="39"/>
        <end position="818"/>
    </location>
</feature>
<dbReference type="AlphaFoldDB" id="A0A172YDT8"/>
<evidence type="ECO:0000256" key="1">
    <source>
        <dbReference type="ARBA" id="ARBA00004571"/>
    </source>
</evidence>
<dbReference type="EMBL" id="CP015243">
    <property type="protein sequence ID" value="ANF57419.1"/>
    <property type="molecule type" value="Genomic_DNA"/>
</dbReference>
<dbReference type="InterPro" id="IPR010105">
    <property type="entry name" value="TonB_sidphr_rcpt"/>
</dbReference>
<keyword evidence="5" id="KW-0410">Iron transport</keyword>
<evidence type="ECO:0000256" key="8">
    <source>
        <dbReference type="ARBA" id="ARBA00023077"/>
    </source>
</evidence>
<evidence type="ECO:0000256" key="6">
    <source>
        <dbReference type="ARBA" id="ARBA00022692"/>
    </source>
</evidence>
<dbReference type="Pfam" id="PF07660">
    <property type="entry name" value="STN"/>
    <property type="match status" value="1"/>
</dbReference>
<evidence type="ECO:0000256" key="7">
    <source>
        <dbReference type="ARBA" id="ARBA00023004"/>
    </source>
</evidence>
<dbReference type="PANTHER" id="PTHR32552">
    <property type="entry name" value="FERRICHROME IRON RECEPTOR-RELATED"/>
    <property type="match status" value="1"/>
</dbReference>
<reference evidence="16 17" key="1">
    <citation type="submission" date="2016-04" db="EMBL/GenBank/DDBJ databases">
        <title>Complete Genome Sequence of Halotalea alkalilenta IHB B 13600.</title>
        <authorList>
            <person name="Swarnkar M.K."/>
            <person name="Sharma A."/>
            <person name="Kaushal K."/>
            <person name="Soni R."/>
            <person name="Rana S."/>
            <person name="Singh A.K."/>
            <person name="Gulati A."/>
        </authorList>
    </citation>
    <scope>NUCLEOTIDE SEQUENCE [LARGE SCALE GENOMIC DNA]</scope>
    <source>
        <strain evidence="16 17">IHB B 13600</strain>
    </source>
</reference>
<dbReference type="Pfam" id="PF07715">
    <property type="entry name" value="Plug"/>
    <property type="match status" value="1"/>
</dbReference>
<keyword evidence="6 12" id="KW-0812">Transmembrane</keyword>
<dbReference type="InterPro" id="IPR036942">
    <property type="entry name" value="Beta-barrel_TonB_sf"/>
</dbReference>
<evidence type="ECO:0000256" key="13">
    <source>
        <dbReference type="RuleBase" id="RU003357"/>
    </source>
</evidence>
<dbReference type="PANTHER" id="PTHR32552:SF82">
    <property type="entry name" value="FCUA PROTEIN"/>
    <property type="match status" value="1"/>
</dbReference>
<keyword evidence="7" id="KW-0408">Iron</keyword>
<keyword evidence="5" id="KW-0406">Ion transport</keyword>
<dbReference type="InterPro" id="IPR012910">
    <property type="entry name" value="Plug_dom"/>
</dbReference>
<evidence type="ECO:0000256" key="11">
    <source>
        <dbReference type="ARBA" id="ARBA00023237"/>
    </source>
</evidence>
<dbReference type="InterPro" id="IPR011662">
    <property type="entry name" value="Secretin/TonB_short_N"/>
</dbReference>
<evidence type="ECO:0000313" key="17">
    <source>
        <dbReference type="Proteomes" id="UP000077875"/>
    </source>
</evidence>
<evidence type="ECO:0000256" key="2">
    <source>
        <dbReference type="ARBA" id="ARBA00009810"/>
    </source>
</evidence>
<proteinExistence type="inferred from homology"/>
<keyword evidence="11 12" id="KW-0998">Cell outer membrane</keyword>
<dbReference type="InterPro" id="IPR037066">
    <property type="entry name" value="Plug_dom_sf"/>
</dbReference>
<evidence type="ECO:0000256" key="10">
    <source>
        <dbReference type="ARBA" id="ARBA00023170"/>
    </source>
</evidence>